<evidence type="ECO:0000313" key="7">
    <source>
        <dbReference type="EMBL" id="CAI6362718.1"/>
    </source>
</evidence>
<accession>A0AAV0WYF1</accession>
<sequence length="125" mass="15112">MKDKVDDFDKHAIRRKIQKCWSDSELPTFEKIMNVVNEDEDLPYYSSISLYRLLKSMDFVYVKHGRSSALIEKNEMVDWRRRYLRAIRRYRDEGRPIYYLDETWVNAGDVPYKVSCDKLVLYQDA</sequence>
<proteinExistence type="predicted"/>
<protein>
    <recommendedName>
        <fullName evidence="11">Transposase</fullName>
    </recommendedName>
</protein>
<organism evidence="3 10">
    <name type="scientific">Macrosiphum euphorbiae</name>
    <name type="common">potato aphid</name>
    <dbReference type="NCBI Taxonomy" id="13131"/>
    <lineage>
        <taxon>Eukaryota</taxon>
        <taxon>Metazoa</taxon>
        <taxon>Ecdysozoa</taxon>
        <taxon>Arthropoda</taxon>
        <taxon>Hexapoda</taxon>
        <taxon>Insecta</taxon>
        <taxon>Pterygota</taxon>
        <taxon>Neoptera</taxon>
        <taxon>Paraneoptera</taxon>
        <taxon>Hemiptera</taxon>
        <taxon>Sternorrhyncha</taxon>
        <taxon>Aphidomorpha</taxon>
        <taxon>Aphidoidea</taxon>
        <taxon>Aphididae</taxon>
        <taxon>Macrosiphini</taxon>
        <taxon>Macrosiphum</taxon>
    </lineage>
</organism>
<dbReference type="EMBL" id="CARXXK010000003">
    <property type="protein sequence ID" value="CAI6363775.1"/>
    <property type="molecule type" value="Genomic_DNA"/>
</dbReference>
<keyword evidence="10" id="KW-1185">Reference proteome</keyword>
<dbReference type="EMBL" id="CARXXK010000003">
    <property type="protein sequence ID" value="CAI6361894.1"/>
    <property type="molecule type" value="Genomic_DNA"/>
</dbReference>
<evidence type="ECO:0000313" key="9">
    <source>
        <dbReference type="EMBL" id="CAI6363775.1"/>
    </source>
</evidence>
<dbReference type="Proteomes" id="UP001160148">
    <property type="component" value="Unassembled WGS sequence"/>
</dbReference>
<evidence type="ECO:0000313" key="6">
    <source>
        <dbReference type="EMBL" id="CAI6361894.1"/>
    </source>
</evidence>
<gene>
    <name evidence="1" type="ORF">MEUPH1_LOCUS15692</name>
    <name evidence="2" type="ORF">MEUPH1_LOCUS15719</name>
    <name evidence="3" type="ORF">MEUPH1_LOCUS15850</name>
    <name evidence="4" type="ORF">MEUPH1_LOCUS16350</name>
    <name evidence="5" type="ORF">MEUPH1_LOCUS16806</name>
    <name evidence="6" type="ORF">MEUPH1_LOCUS17021</name>
    <name evidence="7" type="ORF">MEUPH1_LOCUS17762</name>
    <name evidence="8" type="ORF">MEUPH1_LOCUS18461</name>
    <name evidence="9" type="ORF">MEUPH1_LOCUS18674</name>
</gene>
<dbReference type="AlphaFoldDB" id="A0AAV0WYF1"/>
<evidence type="ECO:0000313" key="8">
    <source>
        <dbReference type="EMBL" id="CAI6363528.1"/>
    </source>
</evidence>
<dbReference type="EMBL" id="CARXXK010000003">
    <property type="protein sequence ID" value="CAI6360561.1"/>
    <property type="molecule type" value="Genomic_DNA"/>
</dbReference>
<dbReference type="EMBL" id="CARXXK010000003">
    <property type="protein sequence ID" value="CAI6360414.1"/>
    <property type="molecule type" value="Genomic_DNA"/>
</dbReference>
<name>A0AAV0WYF1_9HEMI</name>
<evidence type="ECO:0000313" key="1">
    <source>
        <dbReference type="EMBL" id="CAI6360381.1"/>
    </source>
</evidence>
<dbReference type="EMBL" id="CARXXK010000003">
    <property type="protein sequence ID" value="CAI6361137.1"/>
    <property type="molecule type" value="Genomic_DNA"/>
</dbReference>
<evidence type="ECO:0000313" key="2">
    <source>
        <dbReference type="EMBL" id="CAI6360414.1"/>
    </source>
</evidence>
<dbReference type="EMBL" id="CARXXK010000003">
    <property type="protein sequence ID" value="CAI6363528.1"/>
    <property type="molecule type" value="Genomic_DNA"/>
</dbReference>
<dbReference type="EMBL" id="CARXXK010000003">
    <property type="protein sequence ID" value="CAI6360381.1"/>
    <property type="molecule type" value="Genomic_DNA"/>
</dbReference>
<evidence type="ECO:0000313" key="5">
    <source>
        <dbReference type="EMBL" id="CAI6361649.1"/>
    </source>
</evidence>
<evidence type="ECO:0008006" key="11">
    <source>
        <dbReference type="Google" id="ProtNLM"/>
    </source>
</evidence>
<comment type="caution">
    <text evidence="3">The sequence shown here is derived from an EMBL/GenBank/DDBJ whole genome shotgun (WGS) entry which is preliminary data.</text>
</comment>
<evidence type="ECO:0000313" key="4">
    <source>
        <dbReference type="EMBL" id="CAI6361137.1"/>
    </source>
</evidence>
<dbReference type="EMBL" id="CARXXK010000003">
    <property type="protein sequence ID" value="CAI6362718.1"/>
    <property type="molecule type" value="Genomic_DNA"/>
</dbReference>
<evidence type="ECO:0000313" key="3">
    <source>
        <dbReference type="EMBL" id="CAI6360561.1"/>
    </source>
</evidence>
<dbReference type="EMBL" id="CARXXK010000003">
    <property type="protein sequence ID" value="CAI6361649.1"/>
    <property type="molecule type" value="Genomic_DNA"/>
</dbReference>
<reference evidence="3 10" key="1">
    <citation type="submission" date="2023-01" db="EMBL/GenBank/DDBJ databases">
        <authorList>
            <person name="Whitehead M."/>
        </authorList>
    </citation>
    <scope>NUCLEOTIDE SEQUENCE [LARGE SCALE GENOMIC DNA]</scope>
</reference>
<evidence type="ECO:0000313" key="10">
    <source>
        <dbReference type="Proteomes" id="UP001160148"/>
    </source>
</evidence>